<dbReference type="AlphaFoldDB" id="A0A4C1SWV4"/>
<dbReference type="Proteomes" id="UP000299102">
    <property type="component" value="Unassembled WGS sequence"/>
</dbReference>
<evidence type="ECO:0000313" key="1">
    <source>
        <dbReference type="EMBL" id="GBP06414.1"/>
    </source>
</evidence>
<organism evidence="1 2">
    <name type="scientific">Eumeta variegata</name>
    <name type="common">Bagworm moth</name>
    <name type="synonym">Eumeta japonica</name>
    <dbReference type="NCBI Taxonomy" id="151549"/>
    <lineage>
        <taxon>Eukaryota</taxon>
        <taxon>Metazoa</taxon>
        <taxon>Ecdysozoa</taxon>
        <taxon>Arthropoda</taxon>
        <taxon>Hexapoda</taxon>
        <taxon>Insecta</taxon>
        <taxon>Pterygota</taxon>
        <taxon>Neoptera</taxon>
        <taxon>Endopterygota</taxon>
        <taxon>Lepidoptera</taxon>
        <taxon>Glossata</taxon>
        <taxon>Ditrysia</taxon>
        <taxon>Tineoidea</taxon>
        <taxon>Psychidae</taxon>
        <taxon>Oiketicinae</taxon>
        <taxon>Eumeta</taxon>
    </lineage>
</organism>
<name>A0A4C1SWV4_EUMVA</name>
<reference evidence="1 2" key="1">
    <citation type="journal article" date="2019" name="Commun. Biol.">
        <title>The bagworm genome reveals a unique fibroin gene that provides high tensile strength.</title>
        <authorList>
            <person name="Kono N."/>
            <person name="Nakamura H."/>
            <person name="Ohtoshi R."/>
            <person name="Tomita M."/>
            <person name="Numata K."/>
            <person name="Arakawa K."/>
        </authorList>
    </citation>
    <scope>NUCLEOTIDE SEQUENCE [LARGE SCALE GENOMIC DNA]</scope>
</reference>
<comment type="caution">
    <text evidence="1">The sequence shown here is derived from an EMBL/GenBank/DDBJ whole genome shotgun (WGS) entry which is preliminary data.</text>
</comment>
<gene>
    <name evidence="1" type="ORF">EVAR_4561_1</name>
</gene>
<protein>
    <submittedName>
        <fullName evidence="1">Uncharacterized protein</fullName>
    </submittedName>
</protein>
<proteinExistence type="predicted"/>
<keyword evidence="2" id="KW-1185">Reference proteome</keyword>
<evidence type="ECO:0000313" key="2">
    <source>
        <dbReference type="Proteomes" id="UP000299102"/>
    </source>
</evidence>
<accession>A0A4C1SWV4</accession>
<sequence length="73" mass="8519">MNENDFTLALNVQRVSLEKSRWMFTFVMFTVSNHYSVDIAILRQSYVYEDYTRVVSIFMRNLPCASPSSIALT</sequence>
<dbReference type="EMBL" id="BGZK01000022">
    <property type="protein sequence ID" value="GBP06414.1"/>
    <property type="molecule type" value="Genomic_DNA"/>
</dbReference>